<organism evidence="1 2">
    <name type="scientific">Athelia psychrophila</name>
    <dbReference type="NCBI Taxonomy" id="1759441"/>
    <lineage>
        <taxon>Eukaryota</taxon>
        <taxon>Fungi</taxon>
        <taxon>Dikarya</taxon>
        <taxon>Basidiomycota</taxon>
        <taxon>Agaricomycotina</taxon>
        <taxon>Agaricomycetes</taxon>
        <taxon>Agaricomycetidae</taxon>
        <taxon>Atheliales</taxon>
        <taxon>Atheliaceae</taxon>
        <taxon>Athelia</taxon>
    </lineage>
</organism>
<dbReference type="AlphaFoldDB" id="A0A165YXZ3"/>
<accession>A0A165YXZ3</accession>
<evidence type="ECO:0000313" key="2">
    <source>
        <dbReference type="Proteomes" id="UP000076532"/>
    </source>
</evidence>
<protein>
    <submittedName>
        <fullName evidence="1">Uncharacterized protein</fullName>
    </submittedName>
</protein>
<sequence>MHVHYDPFHQNSSAVLSTSRARSRLFARSRCRIPGQHREYTIPFFRLAPLRMALLLVLLHCTFKGPVSASPVSFQPFAASSFAIAARIFPLSRATSISPAIFFGRPARGMRYRGGCTSCFATSHASMYPPSISRQLPNEIIVGTERRMAILQRRIPMRQACARFDLACRAMLAGETGLSLRRVDGGDYPLHVCHGGGCACPAWDAPLDCRRRHLARSPVLMHQVGVVLDPVMSDDDGEREKGEK</sequence>
<dbReference type="Proteomes" id="UP000076532">
    <property type="component" value="Unassembled WGS sequence"/>
</dbReference>
<gene>
    <name evidence="1" type="ORF">FIBSPDRAFT_938213</name>
</gene>
<dbReference type="EMBL" id="KV417687">
    <property type="protein sequence ID" value="KZP10036.1"/>
    <property type="molecule type" value="Genomic_DNA"/>
</dbReference>
<reference evidence="1 2" key="1">
    <citation type="journal article" date="2016" name="Mol. Biol. Evol.">
        <title>Comparative Genomics of Early-Diverging Mushroom-Forming Fungi Provides Insights into the Origins of Lignocellulose Decay Capabilities.</title>
        <authorList>
            <person name="Nagy L.G."/>
            <person name="Riley R."/>
            <person name="Tritt A."/>
            <person name="Adam C."/>
            <person name="Daum C."/>
            <person name="Floudas D."/>
            <person name="Sun H."/>
            <person name="Yadav J.S."/>
            <person name="Pangilinan J."/>
            <person name="Larsson K.H."/>
            <person name="Matsuura K."/>
            <person name="Barry K."/>
            <person name="Labutti K."/>
            <person name="Kuo R."/>
            <person name="Ohm R.A."/>
            <person name="Bhattacharya S.S."/>
            <person name="Shirouzu T."/>
            <person name="Yoshinaga Y."/>
            <person name="Martin F.M."/>
            <person name="Grigoriev I.V."/>
            <person name="Hibbett D.S."/>
        </authorList>
    </citation>
    <scope>NUCLEOTIDE SEQUENCE [LARGE SCALE GENOMIC DNA]</scope>
    <source>
        <strain evidence="1 2">CBS 109695</strain>
    </source>
</reference>
<evidence type="ECO:0000313" key="1">
    <source>
        <dbReference type="EMBL" id="KZP10036.1"/>
    </source>
</evidence>
<name>A0A165YXZ3_9AGAM</name>
<keyword evidence="2" id="KW-1185">Reference proteome</keyword>
<proteinExistence type="predicted"/>